<reference evidence="3" key="1">
    <citation type="submission" date="2017-09" db="EMBL/GenBank/DDBJ databases">
        <authorList>
            <person name="Varghese N."/>
            <person name="Submissions S."/>
        </authorList>
    </citation>
    <scope>NUCLEOTIDE SEQUENCE [LARGE SCALE GENOMIC DNA]</scope>
    <source>
        <strain evidence="3">DSM 25885</strain>
    </source>
</reference>
<keyword evidence="1" id="KW-1133">Transmembrane helix</keyword>
<keyword evidence="3" id="KW-1185">Reference proteome</keyword>
<name>A0A285MT39_9FLAO</name>
<gene>
    <name evidence="2" type="ORF">SAMN06265377_1508</name>
</gene>
<keyword evidence="1" id="KW-0812">Transmembrane</keyword>
<protein>
    <recommendedName>
        <fullName evidence="4">Polymer-forming cytoskeletal protein</fullName>
    </recommendedName>
</protein>
<keyword evidence="1" id="KW-0472">Membrane</keyword>
<evidence type="ECO:0000256" key="1">
    <source>
        <dbReference type="SAM" id="Phobius"/>
    </source>
</evidence>
<evidence type="ECO:0008006" key="4">
    <source>
        <dbReference type="Google" id="ProtNLM"/>
    </source>
</evidence>
<feature type="transmembrane region" description="Helical" evidence="1">
    <location>
        <begin position="12"/>
        <end position="32"/>
    </location>
</feature>
<accession>A0A285MT39</accession>
<dbReference type="EMBL" id="OBEH01000002">
    <property type="protein sequence ID" value="SNY99697.1"/>
    <property type="molecule type" value="Genomic_DNA"/>
</dbReference>
<dbReference type="OrthoDB" id="1004942at2"/>
<evidence type="ECO:0000313" key="3">
    <source>
        <dbReference type="Proteomes" id="UP000219048"/>
    </source>
</evidence>
<dbReference type="AlphaFoldDB" id="A0A285MT39"/>
<evidence type="ECO:0000313" key="2">
    <source>
        <dbReference type="EMBL" id="SNY99697.1"/>
    </source>
</evidence>
<organism evidence="2 3">
    <name type="scientific">Flagellimonas pacifica</name>
    <dbReference type="NCBI Taxonomy" id="1247520"/>
    <lineage>
        <taxon>Bacteria</taxon>
        <taxon>Pseudomonadati</taxon>
        <taxon>Bacteroidota</taxon>
        <taxon>Flavobacteriia</taxon>
        <taxon>Flavobacteriales</taxon>
        <taxon>Flavobacteriaceae</taxon>
        <taxon>Flagellimonas</taxon>
    </lineage>
</organism>
<dbReference type="RefSeq" id="WP_097045179.1">
    <property type="nucleotide sequence ID" value="NZ_OBEH01000002.1"/>
</dbReference>
<dbReference type="Proteomes" id="UP000219048">
    <property type="component" value="Unassembled WGS sequence"/>
</dbReference>
<sequence length="420" mass="47182">MLRNKKLQAGSLQFVLFIGAVIAVLLLTFTLLHHTHSIFDKKTFRTINLIKRTDFALQKAMKEKLKLNDSVILNLAQDDGIKTTVVKSHWGIFEKYAVISKFKKNKFVKTALVGGRMDEGFSALYLKDNDRPVVIAGNAKITGNVYLPKQGIRPGSIRGQFYQFTNPVYGNVKQSTKVLPPVDDELKAYLRHLLIGGFEMSNETNIRFSNRLHLLNSFESPTQFIQGDVLRLSDVKLRGNILVKATDKIIVSKSANLQDVLLIAPEIEIENGFSGRLQAIASNHIKMNRRVNLEYPSAIIVDRGVTPNPKEPRKPNIEIGSDSSIKGIVAYFERTQENQFFPQVVISEKALVYGEVFCEKNIELKGDVIGNVTTNAFMAMENGSVYQNHLFGGTINVTFLSEQYVGLLLNKQKGVSKWLY</sequence>
<proteinExistence type="predicted"/>